<feature type="domain" description="Spore protein YkvP/CgeB glycosyl transferase-like" evidence="1">
    <location>
        <begin position="196"/>
        <end position="338"/>
    </location>
</feature>
<gene>
    <name evidence="2" type="ORF">G7B40_026040</name>
</gene>
<dbReference type="GO" id="GO:0016757">
    <property type="term" value="F:glycosyltransferase activity"/>
    <property type="evidence" value="ECO:0007669"/>
    <property type="project" value="UniProtKB-KW"/>
</dbReference>
<evidence type="ECO:0000313" key="2">
    <source>
        <dbReference type="EMBL" id="MDR9897996.1"/>
    </source>
</evidence>
<dbReference type="RefSeq" id="WP_208339953.1">
    <property type="nucleotide sequence ID" value="NZ_CAWQFN010000581.1"/>
</dbReference>
<keyword evidence="2" id="KW-0328">Glycosyltransferase</keyword>
<dbReference type="EMBL" id="JAALHA020000015">
    <property type="protein sequence ID" value="MDR9897996.1"/>
    <property type="molecule type" value="Genomic_DNA"/>
</dbReference>
<protein>
    <submittedName>
        <fullName evidence="2">Glycosyltransferase</fullName>
        <ecNumber evidence="2">2.4.-.-</ecNumber>
    </submittedName>
</protein>
<dbReference type="SUPFAM" id="SSF53756">
    <property type="entry name" value="UDP-Glycosyltransferase/glycogen phosphorylase"/>
    <property type="match status" value="1"/>
</dbReference>
<dbReference type="InterPro" id="IPR055259">
    <property type="entry name" value="YkvP/CgeB_Glyco_trans-like"/>
</dbReference>
<sequence>MKTKLLIIGDTSKVYCVGSMFSRAAQRMNLSLAINDTSWNSYAPSMKYLWGRALFKLTGKRPLEWWLFNKRTVALINDFKPQLVLVTGIFPLTNEVFNSSKKISAKVVNFLTDDPFVKQLYSSIFITNLKKYDLVISTKKRIIPDLIASGVKQTEFLPYAYDPFWHHLPDTVSEFEKEKFVADISFVGTGALERLPMLEAVASLGNLNLKLYGNDWKNIYVKGWKKSPAVFDNEFRLAIYSSKISLGLLRKRSRDESTQRSFEIASCGGCGIYEDSQEHRQILDGYPEYGFFSSPMDLADKCKWLLEKPTEREQMRQLGIQLVATEENTFSARLKTILNLINLSN</sequence>
<organism evidence="2 3">
    <name type="scientific">Aetokthonos hydrillicola Thurmond2011</name>
    <dbReference type="NCBI Taxonomy" id="2712845"/>
    <lineage>
        <taxon>Bacteria</taxon>
        <taxon>Bacillati</taxon>
        <taxon>Cyanobacteriota</taxon>
        <taxon>Cyanophyceae</taxon>
        <taxon>Nostocales</taxon>
        <taxon>Hapalosiphonaceae</taxon>
        <taxon>Aetokthonos</taxon>
    </lineage>
</organism>
<keyword evidence="3" id="KW-1185">Reference proteome</keyword>
<dbReference type="Proteomes" id="UP000667802">
    <property type="component" value="Unassembled WGS sequence"/>
</dbReference>
<accession>A0AAP5M7C8</accession>
<dbReference type="Pfam" id="PF13524">
    <property type="entry name" value="Glyco_trans_1_2"/>
    <property type="match status" value="1"/>
</dbReference>
<evidence type="ECO:0000259" key="1">
    <source>
        <dbReference type="Pfam" id="PF13524"/>
    </source>
</evidence>
<proteinExistence type="predicted"/>
<evidence type="ECO:0000313" key="3">
    <source>
        <dbReference type="Proteomes" id="UP000667802"/>
    </source>
</evidence>
<name>A0AAP5M7C8_9CYAN</name>
<dbReference type="EC" id="2.4.-.-" evidence="2"/>
<reference evidence="3" key="1">
    <citation type="journal article" date="2021" name="Science">
        <title>Hunting the eagle killer: A cyanobacterial neurotoxin causes vacuolar myelinopathy.</title>
        <authorList>
            <person name="Breinlinger S."/>
            <person name="Phillips T.J."/>
            <person name="Haram B.N."/>
            <person name="Mares J."/>
            <person name="Martinez Yerena J.A."/>
            <person name="Hrouzek P."/>
            <person name="Sobotka R."/>
            <person name="Henderson W.M."/>
            <person name="Schmieder P."/>
            <person name="Williams S.M."/>
            <person name="Lauderdale J.D."/>
            <person name="Wilde H.D."/>
            <person name="Gerrin W."/>
            <person name="Kust A."/>
            <person name="Washington J.W."/>
            <person name="Wagner C."/>
            <person name="Geier B."/>
            <person name="Liebeke M."/>
            <person name="Enke H."/>
            <person name="Niedermeyer T.H.J."/>
            <person name="Wilde S.B."/>
        </authorList>
    </citation>
    <scope>NUCLEOTIDE SEQUENCE [LARGE SCALE GENOMIC DNA]</scope>
    <source>
        <strain evidence="3">Thurmond2011</strain>
    </source>
</reference>
<keyword evidence="2" id="KW-0808">Transferase</keyword>
<dbReference type="AlphaFoldDB" id="A0AAP5M7C8"/>
<comment type="caution">
    <text evidence="2">The sequence shown here is derived from an EMBL/GenBank/DDBJ whole genome shotgun (WGS) entry which is preliminary data.</text>
</comment>